<evidence type="ECO:0000313" key="3">
    <source>
        <dbReference type="Proteomes" id="UP000568022"/>
    </source>
</evidence>
<dbReference type="Gene3D" id="3.40.50.970">
    <property type="match status" value="1"/>
</dbReference>
<dbReference type="GO" id="GO:0030976">
    <property type="term" value="F:thiamine pyrophosphate binding"/>
    <property type="evidence" value="ECO:0007669"/>
    <property type="project" value="InterPro"/>
</dbReference>
<protein>
    <submittedName>
        <fullName evidence="2">Thiamine pyrophosphate-dependent acetolactate synthase large subunit-like protein</fullName>
    </submittedName>
</protein>
<dbReference type="AlphaFoldDB" id="A0A7W8F9F8"/>
<dbReference type="Proteomes" id="UP000568022">
    <property type="component" value="Unassembled WGS sequence"/>
</dbReference>
<evidence type="ECO:0000259" key="1">
    <source>
        <dbReference type="Pfam" id="PF02775"/>
    </source>
</evidence>
<name>A0A7W8F9F8_9ACTN</name>
<dbReference type="EMBL" id="JACHJE010000008">
    <property type="protein sequence ID" value="MBB5127067.1"/>
    <property type="molecule type" value="Genomic_DNA"/>
</dbReference>
<dbReference type="InterPro" id="IPR011766">
    <property type="entry name" value="TPP_enzyme_TPP-bd"/>
</dbReference>
<dbReference type="GO" id="GO:0003824">
    <property type="term" value="F:catalytic activity"/>
    <property type="evidence" value="ECO:0007669"/>
    <property type="project" value="InterPro"/>
</dbReference>
<dbReference type="Pfam" id="PF02775">
    <property type="entry name" value="TPP_enzyme_C"/>
    <property type="match status" value="1"/>
</dbReference>
<gene>
    <name evidence="2" type="ORF">FHS32_003809</name>
</gene>
<dbReference type="SUPFAM" id="SSF52518">
    <property type="entry name" value="Thiamin diphosphate-binding fold (THDP-binding)"/>
    <property type="match status" value="1"/>
</dbReference>
<proteinExistence type="predicted"/>
<evidence type="ECO:0000313" key="2">
    <source>
        <dbReference type="EMBL" id="MBB5127067.1"/>
    </source>
</evidence>
<dbReference type="InterPro" id="IPR029061">
    <property type="entry name" value="THDP-binding"/>
</dbReference>
<organism evidence="2 3">
    <name type="scientific">Streptomyces griseoloalbus</name>
    <dbReference type="NCBI Taxonomy" id="67303"/>
    <lineage>
        <taxon>Bacteria</taxon>
        <taxon>Bacillati</taxon>
        <taxon>Actinomycetota</taxon>
        <taxon>Actinomycetes</taxon>
        <taxon>Kitasatosporales</taxon>
        <taxon>Streptomycetaceae</taxon>
        <taxon>Streptomyces</taxon>
    </lineage>
</organism>
<sequence length="49" mass="4810">MARPGFPALSRAYGGAGAHAASPAELRDAVGKALTTPGPTVIEVPEPPG</sequence>
<keyword evidence="3" id="KW-1185">Reference proteome</keyword>
<comment type="caution">
    <text evidence="2">The sequence shown here is derived from an EMBL/GenBank/DDBJ whole genome shotgun (WGS) entry which is preliminary data.</text>
</comment>
<dbReference type="GO" id="GO:0000287">
    <property type="term" value="F:magnesium ion binding"/>
    <property type="evidence" value="ECO:0007669"/>
    <property type="project" value="UniProtKB-ARBA"/>
</dbReference>
<accession>A0A7W8F9F8</accession>
<feature type="domain" description="Thiamine pyrophosphate enzyme TPP-binding" evidence="1">
    <location>
        <begin position="5"/>
        <end position="44"/>
    </location>
</feature>
<reference evidence="2 3" key="1">
    <citation type="submission" date="2020-08" db="EMBL/GenBank/DDBJ databases">
        <title>Genomic Encyclopedia of Type Strains, Phase III (KMG-III): the genomes of soil and plant-associated and newly described type strains.</title>
        <authorList>
            <person name="Whitman W."/>
        </authorList>
    </citation>
    <scope>NUCLEOTIDE SEQUENCE [LARGE SCALE GENOMIC DNA]</scope>
    <source>
        <strain evidence="2 3">CECT 3226</strain>
    </source>
</reference>